<evidence type="ECO:0000313" key="3">
    <source>
        <dbReference type="Proteomes" id="UP001283361"/>
    </source>
</evidence>
<dbReference type="AlphaFoldDB" id="A0AAE1AP53"/>
<feature type="compositionally biased region" description="Polar residues" evidence="1">
    <location>
        <begin position="33"/>
        <end position="47"/>
    </location>
</feature>
<evidence type="ECO:0000313" key="2">
    <source>
        <dbReference type="EMBL" id="KAK3791437.1"/>
    </source>
</evidence>
<protein>
    <submittedName>
        <fullName evidence="2">Uncharacterized protein</fullName>
    </submittedName>
</protein>
<gene>
    <name evidence="2" type="ORF">RRG08_046589</name>
</gene>
<feature type="region of interest" description="Disordered" evidence="1">
    <location>
        <begin position="1"/>
        <end position="47"/>
    </location>
</feature>
<sequence>MTDRDPLSSSGWYRNTGHKSVTDSVATREHQRSNVVNGDQRTPETQCRQVGGTETLAIRASLTQWRSENTRDPMSSSGWYRNIGHKSVTDSVAIREHQRPNVVKWVVQKHWP</sequence>
<accession>A0AAE1AP53</accession>
<comment type="caution">
    <text evidence="2">The sequence shown here is derived from an EMBL/GenBank/DDBJ whole genome shotgun (WGS) entry which is preliminary data.</text>
</comment>
<dbReference type="Proteomes" id="UP001283361">
    <property type="component" value="Unassembled WGS sequence"/>
</dbReference>
<reference evidence="2" key="1">
    <citation type="journal article" date="2023" name="G3 (Bethesda)">
        <title>A reference genome for the long-term kleptoplast-retaining sea slug Elysia crispata morphotype clarki.</title>
        <authorList>
            <person name="Eastman K.E."/>
            <person name="Pendleton A.L."/>
            <person name="Shaikh M.A."/>
            <person name="Suttiyut T."/>
            <person name="Ogas R."/>
            <person name="Tomko P."/>
            <person name="Gavelis G."/>
            <person name="Widhalm J.R."/>
            <person name="Wisecaver J.H."/>
        </authorList>
    </citation>
    <scope>NUCLEOTIDE SEQUENCE</scope>
    <source>
        <strain evidence="2">ECLA1</strain>
    </source>
</reference>
<dbReference type="EMBL" id="JAWDGP010001472">
    <property type="protein sequence ID" value="KAK3791437.1"/>
    <property type="molecule type" value="Genomic_DNA"/>
</dbReference>
<proteinExistence type="predicted"/>
<feature type="compositionally biased region" description="Polar residues" evidence="1">
    <location>
        <begin position="7"/>
        <end position="25"/>
    </location>
</feature>
<organism evidence="2 3">
    <name type="scientific">Elysia crispata</name>
    <name type="common">lettuce slug</name>
    <dbReference type="NCBI Taxonomy" id="231223"/>
    <lineage>
        <taxon>Eukaryota</taxon>
        <taxon>Metazoa</taxon>
        <taxon>Spiralia</taxon>
        <taxon>Lophotrochozoa</taxon>
        <taxon>Mollusca</taxon>
        <taxon>Gastropoda</taxon>
        <taxon>Heterobranchia</taxon>
        <taxon>Euthyneura</taxon>
        <taxon>Panpulmonata</taxon>
        <taxon>Sacoglossa</taxon>
        <taxon>Placobranchoidea</taxon>
        <taxon>Plakobranchidae</taxon>
        <taxon>Elysia</taxon>
    </lineage>
</organism>
<keyword evidence="3" id="KW-1185">Reference proteome</keyword>
<name>A0AAE1AP53_9GAST</name>
<evidence type="ECO:0000256" key="1">
    <source>
        <dbReference type="SAM" id="MobiDB-lite"/>
    </source>
</evidence>